<reference evidence="2" key="1">
    <citation type="submission" date="2020-10" db="EMBL/GenBank/DDBJ databases">
        <authorList>
            <person name="Gilroy R."/>
        </authorList>
    </citation>
    <scope>NUCLEOTIDE SEQUENCE</scope>
    <source>
        <strain evidence="2">ChiBcec6-7307</strain>
    </source>
</reference>
<organism evidence="2 3">
    <name type="scientific">Candidatus Merdiplasma excrementigallinarum</name>
    <dbReference type="NCBI Taxonomy" id="2840864"/>
    <lineage>
        <taxon>Bacteria</taxon>
        <taxon>Bacillati</taxon>
        <taxon>Bacillota</taxon>
        <taxon>Clostridia</taxon>
        <taxon>Lachnospirales</taxon>
        <taxon>Lachnospiraceae</taxon>
        <taxon>Lachnospiraceae incertae sedis</taxon>
        <taxon>Candidatus Merdiplasma</taxon>
    </lineage>
</organism>
<feature type="compositionally biased region" description="Basic and acidic residues" evidence="1">
    <location>
        <begin position="11"/>
        <end position="32"/>
    </location>
</feature>
<gene>
    <name evidence="2" type="ORF">IAC80_07050</name>
</gene>
<dbReference type="AlphaFoldDB" id="A0A9D1T9J0"/>
<evidence type="ECO:0000313" key="2">
    <source>
        <dbReference type="EMBL" id="HIV23682.1"/>
    </source>
</evidence>
<dbReference type="Proteomes" id="UP000886889">
    <property type="component" value="Unassembled WGS sequence"/>
</dbReference>
<dbReference type="EMBL" id="DVOS01000059">
    <property type="protein sequence ID" value="HIV23682.1"/>
    <property type="molecule type" value="Genomic_DNA"/>
</dbReference>
<evidence type="ECO:0000313" key="3">
    <source>
        <dbReference type="Proteomes" id="UP000886889"/>
    </source>
</evidence>
<feature type="region of interest" description="Disordered" evidence="1">
    <location>
        <begin position="1"/>
        <end position="37"/>
    </location>
</feature>
<comment type="caution">
    <text evidence="2">The sequence shown here is derived from an EMBL/GenBank/DDBJ whole genome shotgun (WGS) entry which is preliminary data.</text>
</comment>
<accession>A0A9D1T9J0</accession>
<protein>
    <submittedName>
        <fullName evidence="2">Uncharacterized protein</fullName>
    </submittedName>
</protein>
<reference evidence="2" key="2">
    <citation type="journal article" date="2021" name="PeerJ">
        <title>Extensive microbial diversity within the chicken gut microbiome revealed by metagenomics and culture.</title>
        <authorList>
            <person name="Gilroy R."/>
            <person name="Ravi A."/>
            <person name="Getino M."/>
            <person name="Pursley I."/>
            <person name="Horton D.L."/>
            <person name="Alikhan N.F."/>
            <person name="Baker D."/>
            <person name="Gharbi K."/>
            <person name="Hall N."/>
            <person name="Watson M."/>
            <person name="Adriaenssens E.M."/>
            <person name="Foster-Nyarko E."/>
            <person name="Jarju S."/>
            <person name="Secka A."/>
            <person name="Antonio M."/>
            <person name="Oren A."/>
            <person name="Chaudhuri R.R."/>
            <person name="La Ragione R."/>
            <person name="Hildebrand F."/>
            <person name="Pallen M.J."/>
        </authorList>
    </citation>
    <scope>NUCLEOTIDE SEQUENCE</scope>
    <source>
        <strain evidence="2">ChiBcec6-7307</strain>
    </source>
</reference>
<proteinExistence type="predicted"/>
<sequence>MTKLGQMIWDDAVKQGREEGRSIGREEGREEGQAQASERYSRLILLLNRDNRTDQIIKIASDPEYREALYKEYKI</sequence>
<name>A0A9D1T9J0_9FIRM</name>
<evidence type="ECO:0000256" key="1">
    <source>
        <dbReference type="SAM" id="MobiDB-lite"/>
    </source>
</evidence>